<keyword evidence="3 6" id="KW-0413">Isomerase</keyword>
<dbReference type="OrthoDB" id="270889at2"/>
<evidence type="ECO:0000259" key="5">
    <source>
        <dbReference type="PROSITE" id="PS50072"/>
    </source>
</evidence>
<feature type="signal peptide" evidence="4">
    <location>
        <begin position="1"/>
        <end position="21"/>
    </location>
</feature>
<gene>
    <name evidence="6" type="primary">ppiB_5</name>
    <name evidence="6" type="ORF">MFFC18_24040</name>
</gene>
<dbReference type="PANTHER" id="PTHR43246">
    <property type="entry name" value="PEPTIDYL-PROLYL CIS-TRANS ISOMERASE CYP38, CHLOROPLASTIC"/>
    <property type="match status" value="1"/>
</dbReference>
<accession>A0A5B9PIS7</accession>
<organism evidence="6 7">
    <name type="scientific">Mariniblastus fucicola</name>
    <dbReference type="NCBI Taxonomy" id="980251"/>
    <lineage>
        <taxon>Bacteria</taxon>
        <taxon>Pseudomonadati</taxon>
        <taxon>Planctomycetota</taxon>
        <taxon>Planctomycetia</taxon>
        <taxon>Pirellulales</taxon>
        <taxon>Pirellulaceae</taxon>
        <taxon>Mariniblastus</taxon>
    </lineage>
</organism>
<evidence type="ECO:0000256" key="3">
    <source>
        <dbReference type="ARBA" id="ARBA00023235"/>
    </source>
</evidence>
<dbReference type="SUPFAM" id="SSF50891">
    <property type="entry name" value="Cyclophilin-like"/>
    <property type="match status" value="1"/>
</dbReference>
<reference evidence="6 7" key="1">
    <citation type="submission" date="2019-08" db="EMBL/GenBank/DDBJ databases">
        <title>Deep-cultivation of Planctomycetes and their phenomic and genomic characterization uncovers novel biology.</title>
        <authorList>
            <person name="Wiegand S."/>
            <person name="Jogler M."/>
            <person name="Boedeker C."/>
            <person name="Pinto D."/>
            <person name="Vollmers J."/>
            <person name="Rivas-Marin E."/>
            <person name="Kohn T."/>
            <person name="Peeters S.H."/>
            <person name="Heuer A."/>
            <person name="Rast P."/>
            <person name="Oberbeckmann S."/>
            <person name="Bunk B."/>
            <person name="Jeske O."/>
            <person name="Meyerdierks A."/>
            <person name="Storesund J.E."/>
            <person name="Kallscheuer N."/>
            <person name="Luecker S."/>
            <person name="Lage O.M."/>
            <person name="Pohl T."/>
            <person name="Merkel B.J."/>
            <person name="Hornburger P."/>
            <person name="Mueller R.-W."/>
            <person name="Bruemmer F."/>
            <person name="Labrenz M."/>
            <person name="Spormann A.M."/>
            <person name="Op den Camp H."/>
            <person name="Overmann J."/>
            <person name="Amann R."/>
            <person name="Jetten M.S.M."/>
            <person name="Mascher T."/>
            <person name="Medema M.H."/>
            <person name="Devos D.P."/>
            <person name="Kaster A.-K."/>
            <person name="Ovreas L."/>
            <person name="Rohde M."/>
            <person name="Galperin M.Y."/>
            <person name="Jogler C."/>
        </authorList>
    </citation>
    <scope>NUCLEOTIDE SEQUENCE [LARGE SCALE GENOMIC DNA]</scope>
    <source>
        <strain evidence="6 7">FC18</strain>
    </source>
</reference>
<evidence type="ECO:0000313" key="6">
    <source>
        <dbReference type="EMBL" id="QEG22523.1"/>
    </source>
</evidence>
<dbReference type="AlphaFoldDB" id="A0A5B9PIS7"/>
<evidence type="ECO:0000313" key="7">
    <source>
        <dbReference type="Proteomes" id="UP000322214"/>
    </source>
</evidence>
<dbReference type="KEGG" id="mff:MFFC18_24040"/>
<dbReference type="EMBL" id="CP042912">
    <property type="protein sequence ID" value="QEG22523.1"/>
    <property type="molecule type" value="Genomic_DNA"/>
</dbReference>
<evidence type="ECO:0000256" key="1">
    <source>
        <dbReference type="ARBA" id="ARBA00013194"/>
    </source>
</evidence>
<dbReference type="InterPro" id="IPR029000">
    <property type="entry name" value="Cyclophilin-like_dom_sf"/>
</dbReference>
<dbReference type="PROSITE" id="PS50072">
    <property type="entry name" value="CSA_PPIASE_2"/>
    <property type="match status" value="1"/>
</dbReference>
<name>A0A5B9PIS7_9BACT</name>
<keyword evidence="4" id="KW-0732">Signal</keyword>
<dbReference type="PROSITE" id="PS51257">
    <property type="entry name" value="PROKAR_LIPOPROTEIN"/>
    <property type="match status" value="1"/>
</dbReference>
<evidence type="ECO:0000256" key="2">
    <source>
        <dbReference type="ARBA" id="ARBA00023110"/>
    </source>
</evidence>
<dbReference type="InterPro" id="IPR044665">
    <property type="entry name" value="E_coli_cyclophilin_A-like"/>
</dbReference>
<dbReference type="Pfam" id="PF00160">
    <property type="entry name" value="Pro_isomerase"/>
    <property type="match status" value="1"/>
</dbReference>
<dbReference type="GO" id="GO:0003755">
    <property type="term" value="F:peptidyl-prolyl cis-trans isomerase activity"/>
    <property type="evidence" value="ECO:0007669"/>
    <property type="project" value="UniProtKB-KW"/>
</dbReference>
<dbReference type="Gene3D" id="2.40.100.10">
    <property type="entry name" value="Cyclophilin-like"/>
    <property type="match status" value="1"/>
</dbReference>
<protein>
    <recommendedName>
        <fullName evidence="1">peptidylprolyl isomerase</fullName>
        <ecNumber evidence="1">5.2.1.8</ecNumber>
    </recommendedName>
</protein>
<dbReference type="Proteomes" id="UP000322214">
    <property type="component" value="Chromosome"/>
</dbReference>
<feature type="domain" description="PPIase cyclophilin-type" evidence="5">
    <location>
        <begin position="83"/>
        <end position="205"/>
    </location>
</feature>
<dbReference type="InterPro" id="IPR002130">
    <property type="entry name" value="Cyclophilin-type_PPIase_dom"/>
</dbReference>
<dbReference type="STRING" id="980251.GCA_001642875_04791"/>
<dbReference type="RefSeq" id="WP_084417435.1">
    <property type="nucleotide sequence ID" value="NZ_CP042912.1"/>
</dbReference>
<feature type="chain" id="PRO_5022701239" description="peptidylprolyl isomerase" evidence="4">
    <location>
        <begin position="22"/>
        <end position="249"/>
    </location>
</feature>
<sequence length="249" mass="27251" precursor="true">MKNLATTGAVCAICLLTICAAATLTSGCAKESGSPFSRSRVDLKKLTPFAADATPQVSNVPPPPAVDPQAPDRFLVRFKTTKGDFVAEVNREWSPRGVDRFHNMVKVGYFNDIAIFRAVPNFMFQFGIHGNPAVNKDWAEARFKDDTPVGVSNLPGTLCFAKTGQPNSRSVQMFVNLGQNAPLDIQGFTPFAKVIEGMDVVRAINTEYGENPSSEDVQGKLKREGNDYVLKRFPRIDLIRSVELIQPTG</sequence>
<evidence type="ECO:0000256" key="4">
    <source>
        <dbReference type="SAM" id="SignalP"/>
    </source>
</evidence>
<proteinExistence type="predicted"/>
<dbReference type="EC" id="5.2.1.8" evidence="1"/>
<keyword evidence="2" id="KW-0697">Rotamase</keyword>
<keyword evidence="7" id="KW-1185">Reference proteome</keyword>